<keyword evidence="1" id="KW-1133">Transmembrane helix</keyword>
<evidence type="ECO:0000313" key="3">
    <source>
        <dbReference type="Proteomes" id="UP000190274"/>
    </source>
</evidence>
<keyword evidence="1" id="KW-0812">Transmembrane</keyword>
<organism evidence="2 3">
    <name type="scientific">Lachancea dasiensis</name>
    <dbReference type="NCBI Taxonomy" id="1072105"/>
    <lineage>
        <taxon>Eukaryota</taxon>
        <taxon>Fungi</taxon>
        <taxon>Dikarya</taxon>
        <taxon>Ascomycota</taxon>
        <taxon>Saccharomycotina</taxon>
        <taxon>Saccharomycetes</taxon>
        <taxon>Saccharomycetales</taxon>
        <taxon>Saccharomycetaceae</taxon>
        <taxon>Lachancea</taxon>
    </lineage>
</organism>
<protein>
    <submittedName>
        <fullName evidence="2">LADA_0A02146g1_1</fullName>
    </submittedName>
</protein>
<accession>A0A1G4IMY8</accession>
<dbReference type="OrthoDB" id="4034832at2759"/>
<dbReference type="EMBL" id="LT598460">
    <property type="protein sequence ID" value="SCU77774.1"/>
    <property type="molecule type" value="Genomic_DNA"/>
</dbReference>
<reference evidence="2 3" key="1">
    <citation type="submission" date="2016-03" db="EMBL/GenBank/DDBJ databases">
        <authorList>
            <person name="Devillers H."/>
        </authorList>
    </citation>
    <scope>NUCLEOTIDE SEQUENCE [LARGE SCALE GENOMIC DNA]</scope>
    <source>
        <strain evidence="2">CBS 10888</strain>
    </source>
</reference>
<keyword evidence="3" id="KW-1185">Reference proteome</keyword>
<evidence type="ECO:0000313" key="2">
    <source>
        <dbReference type="EMBL" id="SCU77774.1"/>
    </source>
</evidence>
<evidence type="ECO:0000256" key="1">
    <source>
        <dbReference type="SAM" id="Phobius"/>
    </source>
</evidence>
<dbReference type="AlphaFoldDB" id="A0A1G4IMY8"/>
<proteinExistence type="predicted"/>
<dbReference type="Proteomes" id="UP000190274">
    <property type="component" value="Chromosome A"/>
</dbReference>
<sequence length="183" mass="19520">MDQVGNLFSYSWTLACLLAQVLRVGLSVVVVMLLGPLALLYVYDVGLYTWRVVLNRGLLLEGDVPAVDLAAASLDAGTPDKDAETYTSDFEVISNGSCDSEIETENLDSVSNSDTDWDSITATSVTEACAAPTPPFRGVKGSFTKFSDLITVTISAGGGHTTSTTSRQVETYEHEIKLVTGRA</sequence>
<gene>
    <name evidence="2" type="ORF">LADA_0A02146G</name>
</gene>
<feature type="transmembrane region" description="Helical" evidence="1">
    <location>
        <begin position="12"/>
        <end position="42"/>
    </location>
</feature>
<keyword evidence="1" id="KW-0472">Membrane</keyword>
<name>A0A1G4IMY8_9SACH</name>